<dbReference type="InterPro" id="IPR027417">
    <property type="entry name" value="P-loop_NTPase"/>
</dbReference>
<dbReference type="Proteomes" id="UP000821866">
    <property type="component" value="Chromosome 6"/>
</dbReference>
<name>A0A9J6DMF3_RHIMP</name>
<sequence length="144" mass="16095">MFTFLSKLEFSWLHIMKKNAGRSGLGKSTLINTLFKANISRRSCTKKGSEGTEPAPYIIPKTTEVKSVSHDSGIDCLTEAGYDHHASCFEILADAIKYVDPVVALLPGEHKNFRITKYWGEFGQTPRLQEYVISLLRVSWSPSG</sequence>
<organism evidence="1 2">
    <name type="scientific">Rhipicephalus microplus</name>
    <name type="common">Cattle tick</name>
    <name type="synonym">Boophilus microplus</name>
    <dbReference type="NCBI Taxonomy" id="6941"/>
    <lineage>
        <taxon>Eukaryota</taxon>
        <taxon>Metazoa</taxon>
        <taxon>Ecdysozoa</taxon>
        <taxon>Arthropoda</taxon>
        <taxon>Chelicerata</taxon>
        <taxon>Arachnida</taxon>
        <taxon>Acari</taxon>
        <taxon>Parasitiformes</taxon>
        <taxon>Ixodida</taxon>
        <taxon>Ixodoidea</taxon>
        <taxon>Ixodidae</taxon>
        <taxon>Rhipicephalinae</taxon>
        <taxon>Rhipicephalus</taxon>
        <taxon>Boophilus</taxon>
    </lineage>
</organism>
<dbReference type="EMBL" id="JABSTU010000008">
    <property type="protein sequence ID" value="KAH8023032.1"/>
    <property type="molecule type" value="Genomic_DNA"/>
</dbReference>
<comment type="caution">
    <text evidence="1">The sequence shown here is derived from an EMBL/GenBank/DDBJ whole genome shotgun (WGS) entry which is preliminary data.</text>
</comment>
<evidence type="ECO:0000313" key="1">
    <source>
        <dbReference type="EMBL" id="KAH8023032.1"/>
    </source>
</evidence>
<evidence type="ECO:0000313" key="2">
    <source>
        <dbReference type="Proteomes" id="UP000821866"/>
    </source>
</evidence>
<dbReference type="SUPFAM" id="SSF52540">
    <property type="entry name" value="P-loop containing nucleoside triphosphate hydrolases"/>
    <property type="match status" value="1"/>
</dbReference>
<protein>
    <submittedName>
        <fullName evidence="1">Uncharacterized protein</fullName>
    </submittedName>
</protein>
<accession>A0A9J6DMF3</accession>
<reference evidence="1" key="2">
    <citation type="submission" date="2021-09" db="EMBL/GenBank/DDBJ databases">
        <authorList>
            <person name="Jia N."/>
            <person name="Wang J."/>
            <person name="Shi W."/>
            <person name="Du L."/>
            <person name="Sun Y."/>
            <person name="Zhan W."/>
            <person name="Jiang J."/>
            <person name="Wang Q."/>
            <person name="Zhang B."/>
            <person name="Ji P."/>
            <person name="Sakyi L.B."/>
            <person name="Cui X."/>
            <person name="Yuan T."/>
            <person name="Jiang B."/>
            <person name="Yang W."/>
            <person name="Lam T.T.-Y."/>
            <person name="Chang Q."/>
            <person name="Ding S."/>
            <person name="Wang X."/>
            <person name="Zhu J."/>
            <person name="Ruan X."/>
            <person name="Zhao L."/>
            <person name="Wei J."/>
            <person name="Que T."/>
            <person name="Du C."/>
            <person name="Cheng J."/>
            <person name="Dai P."/>
            <person name="Han X."/>
            <person name="Huang E."/>
            <person name="Gao Y."/>
            <person name="Liu J."/>
            <person name="Shao H."/>
            <person name="Ye R."/>
            <person name="Li L."/>
            <person name="Wei W."/>
            <person name="Wang X."/>
            <person name="Wang C."/>
            <person name="Huo Q."/>
            <person name="Li W."/>
            <person name="Guo W."/>
            <person name="Chen H."/>
            <person name="Chen S."/>
            <person name="Zhou L."/>
            <person name="Zhou L."/>
            <person name="Ni X."/>
            <person name="Tian J."/>
            <person name="Zhou Y."/>
            <person name="Sheng Y."/>
            <person name="Liu T."/>
            <person name="Pan Y."/>
            <person name="Xia L."/>
            <person name="Li J."/>
            <person name="Zhao F."/>
            <person name="Cao W."/>
        </authorList>
    </citation>
    <scope>NUCLEOTIDE SEQUENCE</scope>
    <source>
        <strain evidence="1">Rmic-2018</strain>
        <tissue evidence="1">Larvae</tissue>
    </source>
</reference>
<dbReference type="Gene3D" id="3.40.50.300">
    <property type="entry name" value="P-loop containing nucleotide triphosphate hydrolases"/>
    <property type="match status" value="1"/>
</dbReference>
<gene>
    <name evidence="1" type="ORF">HPB51_010808</name>
</gene>
<reference evidence="1" key="1">
    <citation type="journal article" date="2020" name="Cell">
        <title>Large-Scale Comparative Analyses of Tick Genomes Elucidate Their Genetic Diversity and Vector Capacities.</title>
        <authorList>
            <consortium name="Tick Genome and Microbiome Consortium (TIGMIC)"/>
            <person name="Jia N."/>
            <person name="Wang J."/>
            <person name="Shi W."/>
            <person name="Du L."/>
            <person name="Sun Y."/>
            <person name="Zhan W."/>
            <person name="Jiang J.F."/>
            <person name="Wang Q."/>
            <person name="Zhang B."/>
            <person name="Ji P."/>
            <person name="Bell-Sakyi L."/>
            <person name="Cui X.M."/>
            <person name="Yuan T.T."/>
            <person name="Jiang B.G."/>
            <person name="Yang W.F."/>
            <person name="Lam T.T."/>
            <person name="Chang Q.C."/>
            <person name="Ding S.J."/>
            <person name="Wang X.J."/>
            <person name="Zhu J.G."/>
            <person name="Ruan X.D."/>
            <person name="Zhao L."/>
            <person name="Wei J.T."/>
            <person name="Ye R.Z."/>
            <person name="Que T.C."/>
            <person name="Du C.H."/>
            <person name="Zhou Y.H."/>
            <person name="Cheng J.X."/>
            <person name="Dai P.F."/>
            <person name="Guo W.B."/>
            <person name="Han X.H."/>
            <person name="Huang E.J."/>
            <person name="Li L.F."/>
            <person name="Wei W."/>
            <person name="Gao Y.C."/>
            <person name="Liu J.Z."/>
            <person name="Shao H.Z."/>
            <person name="Wang X."/>
            <person name="Wang C.C."/>
            <person name="Yang T.C."/>
            <person name="Huo Q.B."/>
            <person name="Li W."/>
            <person name="Chen H.Y."/>
            <person name="Chen S.E."/>
            <person name="Zhou L.G."/>
            <person name="Ni X.B."/>
            <person name="Tian J.H."/>
            <person name="Sheng Y."/>
            <person name="Liu T."/>
            <person name="Pan Y.S."/>
            <person name="Xia L.Y."/>
            <person name="Li J."/>
            <person name="Zhao F."/>
            <person name="Cao W.C."/>
        </authorList>
    </citation>
    <scope>NUCLEOTIDE SEQUENCE</scope>
    <source>
        <strain evidence="1">Rmic-2018</strain>
    </source>
</reference>
<proteinExistence type="predicted"/>
<keyword evidence="2" id="KW-1185">Reference proteome</keyword>
<dbReference type="VEuPathDB" id="VectorBase:LOC119179000"/>
<dbReference type="AlphaFoldDB" id="A0A9J6DMF3"/>